<feature type="compositionally biased region" description="Polar residues" evidence="7">
    <location>
        <begin position="441"/>
        <end position="451"/>
    </location>
</feature>
<keyword evidence="5 6" id="KW-0472">Membrane</keyword>
<dbReference type="InterPro" id="IPR044751">
    <property type="entry name" value="Ion_transp-like_CBS"/>
</dbReference>
<comment type="subcellular location">
    <subcellularLocation>
        <location evidence="1">Membrane</location>
        <topology evidence="1">Multi-pass membrane protein</topology>
    </subcellularLocation>
</comment>
<dbReference type="Gene3D" id="3.10.580.10">
    <property type="entry name" value="CBS-domain"/>
    <property type="match status" value="1"/>
</dbReference>
<proteinExistence type="predicted"/>
<evidence type="ECO:0000256" key="2">
    <source>
        <dbReference type="ARBA" id="ARBA00022692"/>
    </source>
</evidence>
<evidence type="ECO:0000256" key="8">
    <source>
        <dbReference type="SAM" id="Phobius"/>
    </source>
</evidence>
<comment type="caution">
    <text evidence="11">The sequence shown here is derived from an EMBL/GenBank/DDBJ whole genome shotgun (WGS) entry which is preliminary data.</text>
</comment>
<feature type="transmembrane region" description="Helical" evidence="8">
    <location>
        <begin position="165"/>
        <end position="185"/>
    </location>
</feature>
<protein>
    <recommendedName>
        <fullName evidence="10">CNNM transmembrane domain-containing protein</fullName>
    </recommendedName>
</protein>
<keyword evidence="12" id="KW-1185">Reference proteome</keyword>
<evidence type="ECO:0000256" key="6">
    <source>
        <dbReference type="PROSITE-ProRule" id="PRU01193"/>
    </source>
</evidence>
<dbReference type="InterPro" id="IPR046342">
    <property type="entry name" value="CBS_dom_sf"/>
</dbReference>
<evidence type="ECO:0000256" key="3">
    <source>
        <dbReference type="ARBA" id="ARBA00022737"/>
    </source>
</evidence>
<gene>
    <name evidence="11" type="ORF">BJX63DRAFT_321093</name>
</gene>
<dbReference type="PANTHER" id="PTHR12064:SF97">
    <property type="entry name" value="METAL TRANSPORTER CNNM-5"/>
    <property type="match status" value="1"/>
</dbReference>
<keyword evidence="3" id="KW-0677">Repeat</keyword>
<organism evidence="11 12">
    <name type="scientific">Aspergillus granulosus</name>
    <dbReference type="NCBI Taxonomy" id="176169"/>
    <lineage>
        <taxon>Eukaryota</taxon>
        <taxon>Fungi</taxon>
        <taxon>Dikarya</taxon>
        <taxon>Ascomycota</taxon>
        <taxon>Pezizomycotina</taxon>
        <taxon>Eurotiomycetes</taxon>
        <taxon>Eurotiomycetidae</taxon>
        <taxon>Eurotiales</taxon>
        <taxon>Aspergillaceae</taxon>
        <taxon>Aspergillus</taxon>
        <taxon>Aspergillus subgen. Nidulantes</taxon>
    </lineage>
</organism>
<evidence type="ECO:0000256" key="4">
    <source>
        <dbReference type="ARBA" id="ARBA00022989"/>
    </source>
</evidence>
<dbReference type="Pfam" id="PF01595">
    <property type="entry name" value="CNNM"/>
    <property type="match status" value="1"/>
</dbReference>
<dbReference type="EMBL" id="JBFXLT010000073">
    <property type="protein sequence ID" value="KAL2810324.1"/>
    <property type="molecule type" value="Genomic_DNA"/>
</dbReference>
<evidence type="ECO:0000313" key="12">
    <source>
        <dbReference type="Proteomes" id="UP001610334"/>
    </source>
</evidence>
<feature type="chain" id="PRO_5045283639" description="CNNM transmembrane domain-containing protein" evidence="9">
    <location>
        <begin position="25"/>
        <end position="499"/>
    </location>
</feature>
<dbReference type="PANTHER" id="PTHR12064">
    <property type="entry name" value="METAL TRANSPORTER CNNM"/>
    <property type="match status" value="1"/>
</dbReference>
<feature type="transmembrane region" description="Helical" evidence="8">
    <location>
        <begin position="108"/>
        <end position="128"/>
    </location>
</feature>
<dbReference type="InterPro" id="IPR045095">
    <property type="entry name" value="ACDP"/>
</dbReference>
<dbReference type="PROSITE" id="PS51846">
    <property type="entry name" value="CNNM"/>
    <property type="match status" value="1"/>
</dbReference>
<feature type="signal peptide" evidence="9">
    <location>
        <begin position="1"/>
        <end position="24"/>
    </location>
</feature>
<keyword evidence="4 6" id="KW-1133">Transmembrane helix</keyword>
<keyword evidence="2 6" id="KW-0812">Transmembrane</keyword>
<feature type="region of interest" description="Disordered" evidence="7">
    <location>
        <begin position="441"/>
        <end position="499"/>
    </location>
</feature>
<evidence type="ECO:0000256" key="1">
    <source>
        <dbReference type="ARBA" id="ARBA00004141"/>
    </source>
</evidence>
<reference evidence="11 12" key="1">
    <citation type="submission" date="2024-07" db="EMBL/GenBank/DDBJ databases">
        <title>Section-level genome sequencing and comparative genomics of Aspergillus sections Usti and Cavernicolus.</title>
        <authorList>
            <consortium name="Lawrence Berkeley National Laboratory"/>
            <person name="Nybo J.L."/>
            <person name="Vesth T.C."/>
            <person name="Theobald S."/>
            <person name="Frisvad J.C."/>
            <person name="Larsen T.O."/>
            <person name="Kjaerboelling I."/>
            <person name="Rothschild-Mancinelli K."/>
            <person name="Lyhne E.K."/>
            <person name="Kogle M.E."/>
            <person name="Barry K."/>
            <person name="Clum A."/>
            <person name="Na H."/>
            <person name="Ledsgaard L."/>
            <person name="Lin J."/>
            <person name="Lipzen A."/>
            <person name="Kuo A."/>
            <person name="Riley R."/>
            <person name="Mondo S."/>
            <person name="Labutti K."/>
            <person name="Haridas S."/>
            <person name="Pangalinan J."/>
            <person name="Salamov A.A."/>
            <person name="Simmons B.A."/>
            <person name="Magnuson J.K."/>
            <person name="Chen J."/>
            <person name="Drula E."/>
            <person name="Henrissat B."/>
            <person name="Wiebenga A."/>
            <person name="Lubbers R.J."/>
            <person name="Gomes A.C."/>
            <person name="Makela M.R."/>
            <person name="Stajich J."/>
            <person name="Grigoriev I.V."/>
            <person name="Mortensen U.H."/>
            <person name="De Vries R.P."/>
            <person name="Baker S.E."/>
            <person name="Andersen M.R."/>
        </authorList>
    </citation>
    <scope>NUCLEOTIDE SEQUENCE [LARGE SCALE GENOMIC DNA]</scope>
    <source>
        <strain evidence="11 12">CBS 588.65</strain>
    </source>
</reference>
<dbReference type="Proteomes" id="UP001610334">
    <property type="component" value="Unassembled WGS sequence"/>
</dbReference>
<dbReference type="InterPro" id="IPR002550">
    <property type="entry name" value="CNNM"/>
</dbReference>
<evidence type="ECO:0000259" key="10">
    <source>
        <dbReference type="PROSITE" id="PS51846"/>
    </source>
</evidence>
<feature type="domain" description="CNNM transmembrane" evidence="10">
    <location>
        <begin position="44"/>
        <end position="230"/>
    </location>
</feature>
<sequence>MSAPRSLLFPQLLSILLYLPLRNAFPLNSVASVYDADSPEDEVNGSDLWFNLGAAVALVLIGGVFAGLTIALMGQDAVHLQVLATSGEGHEQKHARTVLKLIGRGKHWVLVTLLLGNVVVNETLPIVLDKALGGGWAAVLGSTVSIVIFGEVIPQSVCVRYGLPIGAYLSPVVLFLMYAFAPAAWPTAKLLDWLLGENHGVVYKKAGLKTLVTLHKSLGSQPAERLNEDEVTIITAVLDLKAKSVESIMTPMDQVFTLSTEAVLDERTMEIISAAGFSRIPVHAPDNPLDFVGMLLVKTLITYDPDDAKRVSEFVLATLPETNPETSCLDILNYFQEGHSHIALVSSNPGENSGALGVVALEDVVEELIGEEIVDESDIPEGAQKPTVPTPILQTALAAQFSDIPPPSNRTLRRSSTAPLIKSGYINSITPEQRQHLDNLAPSNLASSPKQTRFPFVKIKRSSKGDAGGSREDTKGQNGDEGALNGDGTADENTPLIRH</sequence>
<name>A0ABR4H4E2_9EURO</name>
<feature type="transmembrane region" description="Helical" evidence="8">
    <location>
        <begin position="48"/>
        <end position="73"/>
    </location>
</feature>
<accession>A0ABR4H4E2</accession>
<evidence type="ECO:0000256" key="7">
    <source>
        <dbReference type="SAM" id="MobiDB-lite"/>
    </source>
</evidence>
<keyword evidence="9" id="KW-0732">Signal</keyword>
<dbReference type="SUPFAM" id="SSF54631">
    <property type="entry name" value="CBS-domain pair"/>
    <property type="match status" value="1"/>
</dbReference>
<feature type="transmembrane region" description="Helical" evidence="8">
    <location>
        <begin position="134"/>
        <end position="153"/>
    </location>
</feature>
<evidence type="ECO:0000313" key="11">
    <source>
        <dbReference type="EMBL" id="KAL2810324.1"/>
    </source>
</evidence>
<evidence type="ECO:0000256" key="5">
    <source>
        <dbReference type="ARBA" id="ARBA00023136"/>
    </source>
</evidence>
<evidence type="ECO:0000256" key="9">
    <source>
        <dbReference type="SAM" id="SignalP"/>
    </source>
</evidence>
<dbReference type="CDD" id="cd04590">
    <property type="entry name" value="CBS_pair_CorC_HlyC_assoc"/>
    <property type="match status" value="1"/>
</dbReference>